<dbReference type="CDD" id="cd07557">
    <property type="entry name" value="trimeric_dUTPase"/>
    <property type="match status" value="1"/>
</dbReference>
<evidence type="ECO:0000313" key="7">
    <source>
        <dbReference type="EMBL" id="MDO4842274.1"/>
    </source>
</evidence>
<gene>
    <name evidence="7" type="primary">dut</name>
    <name evidence="7" type="ORF">Q3982_06320</name>
</gene>
<name>A0AA43RI75_9ACTN</name>
<accession>A0AA43RI75</accession>
<dbReference type="Gene3D" id="2.70.40.10">
    <property type="match status" value="1"/>
</dbReference>
<feature type="domain" description="dUTPase-like" evidence="6">
    <location>
        <begin position="4"/>
        <end position="96"/>
    </location>
</feature>
<organism evidence="7 8">
    <name type="scientific">Phoenicibacter congonensis</name>
    <dbReference type="NCBI Taxonomy" id="1944646"/>
    <lineage>
        <taxon>Bacteria</taxon>
        <taxon>Bacillati</taxon>
        <taxon>Actinomycetota</taxon>
        <taxon>Coriobacteriia</taxon>
        <taxon>Eggerthellales</taxon>
        <taxon>Eggerthellaceae</taxon>
        <taxon>Phoenicibacter</taxon>
    </lineage>
</organism>
<protein>
    <recommendedName>
        <fullName evidence="2">dUTP diphosphatase</fullName>
        <ecNumber evidence="2">3.6.1.23</ecNumber>
    </recommendedName>
</protein>
<dbReference type="PANTHER" id="PTHR11241">
    <property type="entry name" value="DEOXYURIDINE 5'-TRIPHOSPHATE NUCLEOTIDOHYDROLASE"/>
    <property type="match status" value="1"/>
</dbReference>
<dbReference type="InterPro" id="IPR008181">
    <property type="entry name" value="dUTPase"/>
</dbReference>
<evidence type="ECO:0000256" key="2">
    <source>
        <dbReference type="ARBA" id="ARBA00012379"/>
    </source>
</evidence>
<dbReference type="EMBL" id="JAUMVS010000130">
    <property type="protein sequence ID" value="MDO4842274.1"/>
    <property type="molecule type" value="Genomic_DNA"/>
</dbReference>
<dbReference type="InterPro" id="IPR029054">
    <property type="entry name" value="dUTPase-like"/>
</dbReference>
<evidence type="ECO:0000256" key="3">
    <source>
        <dbReference type="ARBA" id="ARBA00022801"/>
    </source>
</evidence>
<feature type="non-terminal residue" evidence="7">
    <location>
        <position position="1"/>
    </location>
</feature>
<dbReference type="GO" id="GO:0046081">
    <property type="term" value="P:dUTP catabolic process"/>
    <property type="evidence" value="ECO:0007669"/>
    <property type="project" value="InterPro"/>
</dbReference>
<reference evidence="7" key="1">
    <citation type="submission" date="2023-07" db="EMBL/GenBank/DDBJ databases">
        <title>Between Cages and Wild: Unraveling the Impact of Captivity on Animal Microbiomes and Antimicrobial Resistance.</title>
        <authorList>
            <person name="Schmartz G.P."/>
            <person name="Rehner J."/>
            <person name="Schuff M.J."/>
            <person name="Becker S.L."/>
            <person name="Kravczyk M."/>
            <person name="Gurevich A."/>
            <person name="Francke R."/>
            <person name="Mueller R."/>
            <person name="Keller V."/>
            <person name="Keller A."/>
        </authorList>
    </citation>
    <scope>NUCLEOTIDE SEQUENCE</scope>
    <source>
        <strain evidence="7">S12M_St_49</strain>
    </source>
</reference>
<dbReference type="GO" id="GO:0000287">
    <property type="term" value="F:magnesium ion binding"/>
    <property type="evidence" value="ECO:0007669"/>
    <property type="project" value="InterPro"/>
</dbReference>
<dbReference type="NCBIfam" id="TIGR00576">
    <property type="entry name" value="dut"/>
    <property type="match status" value="1"/>
</dbReference>
<dbReference type="NCBIfam" id="NF001862">
    <property type="entry name" value="PRK00601.1"/>
    <property type="match status" value="1"/>
</dbReference>
<proteinExistence type="inferred from homology"/>
<evidence type="ECO:0000256" key="4">
    <source>
        <dbReference type="ARBA" id="ARBA00023080"/>
    </source>
</evidence>
<evidence type="ECO:0000259" key="6">
    <source>
        <dbReference type="Pfam" id="PF00692"/>
    </source>
</evidence>
<dbReference type="Pfam" id="PF00692">
    <property type="entry name" value="dUTPase"/>
    <property type="match status" value="1"/>
</dbReference>
<dbReference type="EC" id="3.6.1.23" evidence="2"/>
<dbReference type="SUPFAM" id="SSF51283">
    <property type="entry name" value="dUTPase-like"/>
    <property type="match status" value="1"/>
</dbReference>
<dbReference type="InterPro" id="IPR036157">
    <property type="entry name" value="dUTPase-like_sf"/>
</dbReference>
<dbReference type="PANTHER" id="PTHR11241:SF0">
    <property type="entry name" value="DEOXYURIDINE 5'-TRIPHOSPHATE NUCLEOTIDOHYDROLASE"/>
    <property type="match status" value="1"/>
</dbReference>
<sequence length="97" mass="10433">EIEEGWCGLVLPRSGNAIKHGVTVMNAPGLIDSNYRGEIMVGLINTDTKETFIIKKGDRIAQLLITKSLVGSEIEIEEAEELSDSNRGAQGFGSSGR</sequence>
<comment type="caution">
    <text evidence="7">The sequence shown here is derived from an EMBL/GenBank/DDBJ whole genome shotgun (WGS) entry which is preliminary data.</text>
</comment>
<keyword evidence="4" id="KW-0546">Nucleotide metabolism</keyword>
<evidence type="ECO:0000313" key="8">
    <source>
        <dbReference type="Proteomes" id="UP001168575"/>
    </source>
</evidence>
<dbReference type="InterPro" id="IPR033704">
    <property type="entry name" value="dUTPase_trimeric"/>
</dbReference>
<dbReference type="GO" id="GO:0006226">
    <property type="term" value="P:dUMP biosynthetic process"/>
    <property type="evidence" value="ECO:0007669"/>
    <property type="project" value="InterPro"/>
</dbReference>
<comment type="catalytic activity">
    <reaction evidence="5">
        <text>dUTP + H2O = dUMP + diphosphate + H(+)</text>
        <dbReference type="Rhea" id="RHEA:10248"/>
        <dbReference type="ChEBI" id="CHEBI:15377"/>
        <dbReference type="ChEBI" id="CHEBI:15378"/>
        <dbReference type="ChEBI" id="CHEBI:33019"/>
        <dbReference type="ChEBI" id="CHEBI:61555"/>
        <dbReference type="ChEBI" id="CHEBI:246422"/>
        <dbReference type="EC" id="3.6.1.23"/>
    </reaction>
</comment>
<keyword evidence="8" id="KW-1185">Reference proteome</keyword>
<evidence type="ECO:0000256" key="5">
    <source>
        <dbReference type="ARBA" id="ARBA00047686"/>
    </source>
</evidence>
<dbReference type="AlphaFoldDB" id="A0AA43RI75"/>
<dbReference type="Proteomes" id="UP001168575">
    <property type="component" value="Unassembled WGS sequence"/>
</dbReference>
<evidence type="ECO:0000256" key="1">
    <source>
        <dbReference type="ARBA" id="ARBA00006581"/>
    </source>
</evidence>
<comment type="similarity">
    <text evidence="1">Belongs to the dUTPase family.</text>
</comment>
<keyword evidence="3 7" id="KW-0378">Hydrolase</keyword>
<dbReference type="GO" id="GO:0004170">
    <property type="term" value="F:dUTP diphosphatase activity"/>
    <property type="evidence" value="ECO:0007669"/>
    <property type="project" value="UniProtKB-EC"/>
</dbReference>